<name>A0A640KRD2_LEITA</name>
<proteinExistence type="predicted"/>
<dbReference type="AlphaFoldDB" id="A0A640KRD2"/>
<dbReference type="OrthoDB" id="64113at2759"/>
<evidence type="ECO:0000256" key="1">
    <source>
        <dbReference type="SAM" id="MobiDB-lite"/>
    </source>
</evidence>
<evidence type="ECO:0000313" key="3">
    <source>
        <dbReference type="Proteomes" id="UP000419144"/>
    </source>
</evidence>
<comment type="caution">
    <text evidence="2">The sequence shown here is derived from an EMBL/GenBank/DDBJ whole genome shotgun (WGS) entry which is preliminary data.</text>
</comment>
<dbReference type="VEuPathDB" id="TriTrypDB:LtaPh_3320200"/>
<sequence length="253" mass="26474">MDDRAKQFKATAEAQLTGPALKKEINTLRRFLFRNQEYRFTKAAQQALYMAVVAHYGNSAAHHASGYAATSATPTTTVSPSGACCSGPNSVSCTHPSKGIGVPPLVGDEDGDDEDGGNTAGAADAPILRLLDDALKMPFTVFTSPQKDKLLSFYWAVLGAEGAAAVNSGKGTASTSAATLTLSLVDIVDTGKTKAHLSLFTDEGEEYPQEVLVSDASTLEYLRAALDNGSAVSVTVQENETGASFVSFSIDPE</sequence>
<organism evidence="2 3">
    <name type="scientific">Leishmania tarentolae</name>
    <name type="common">Sauroleishmania tarentolae</name>
    <dbReference type="NCBI Taxonomy" id="5689"/>
    <lineage>
        <taxon>Eukaryota</taxon>
        <taxon>Discoba</taxon>
        <taxon>Euglenozoa</taxon>
        <taxon>Kinetoplastea</taxon>
        <taxon>Metakinetoplastina</taxon>
        <taxon>Trypanosomatida</taxon>
        <taxon>Trypanosomatidae</taxon>
        <taxon>Leishmaniinae</taxon>
        <taxon>Leishmania</taxon>
        <taxon>lizard Leishmania</taxon>
    </lineage>
</organism>
<feature type="region of interest" description="Disordered" evidence="1">
    <location>
        <begin position="96"/>
        <end position="122"/>
    </location>
</feature>
<dbReference type="EMBL" id="BLBS01000052">
    <property type="protein sequence ID" value="GET91938.1"/>
    <property type="molecule type" value="Genomic_DNA"/>
</dbReference>
<reference evidence="2" key="1">
    <citation type="submission" date="2019-11" db="EMBL/GenBank/DDBJ databases">
        <title>Leishmania tarentolae CDS.</title>
        <authorList>
            <person name="Goto Y."/>
            <person name="Yamagishi J."/>
        </authorList>
    </citation>
    <scope>NUCLEOTIDE SEQUENCE [LARGE SCALE GENOMIC DNA]</scope>
    <source>
        <strain evidence="2">Parrot Tar II</strain>
    </source>
</reference>
<keyword evidence="3" id="KW-1185">Reference proteome</keyword>
<evidence type="ECO:0000313" key="2">
    <source>
        <dbReference type="EMBL" id="GET91938.1"/>
    </source>
</evidence>
<protein>
    <submittedName>
        <fullName evidence="2">Uncharacterized protein</fullName>
    </submittedName>
</protein>
<accession>A0A640KRD2</accession>
<gene>
    <name evidence="2" type="ORF">LtaPh_3320200</name>
</gene>
<dbReference type="Proteomes" id="UP000419144">
    <property type="component" value="Unassembled WGS sequence"/>
</dbReference>
<feature type="compositionally biased region" description="Acidic residues" evidence="1">
    <location>
        <begin position="107"/>
        <end position="116"/>
    </location>
</feature>